<gene>
    <name evidence="1" type="ORF">BGZ80_008989</name>
</gene>
<keyword evidence="2" id="KW-1185">Reference proteome</keyword>
<reference evidence="1" key="1">
    <citation type="journal article" date="2020" name="Fungal Divers.">
        <title>Resolving the Mortierellaceae phylogeny through synthesis of multi-gene phylogenetics and phylogenomics.</title>
        <authorList>
            <person name="Vandepol N."/>
            <person name="Liber J."/>
            <person name="Desiro A."/>
            <person name="Na H."/>
            <person name="Kennedy M."/>
            <person name="Barry K."/>
            <person name="Grigoriev I.V."/>
            <person name="Miller A.N."/>
            <person name="O'Donnell K."/>
            <person name="Stajich J.E."/>
            <person name="Bonito G."/>
        </authorList>
    </citation>
    <scope>NUCLEOTIDE SEQUENCE</scope>
    <source>
        <strain evidence="1">NRRL 2769</strain>
    </source>
</reference>
<dbReference type="AlphaFoldDB" id="A0A9P6MCF6"/>
<evidence type="ECO:0000313" key="2">
    <source>
        <dbReference type="Proteomes" id="UP000703661"/>
    </source>
</evidence>
<protein>
    <submittedName>
        <fullName evidence="1">Uncharacterized protein</fullName>
    </submittedName>
</protein>
<comment type="caution">
    <text evidence="1">The sequence shown here is derived from an EMBL/GenBank/DDBJ whole genome shotgun (WGS) entry which is preliminary data.</text>
</comment>
<dbReference type="SUPFAM" id="SSF51283">
    <property type="entry name" value="dUTPase-like"/>
    <property type="match status" value="1"/>
</dbReference>
<dbReference type="InterPro" id="IPR036157">
    <property type="entry name" value="dUTPase-like_sf"/>
</dbReference>
<dbReference type="Gene3D" id="2.70.40.10">
    <property type="match status" value="1"/>
</dbReference>
<feature type="non-terminal residue" evidence="1">
    <location>
        <position position="57"/>
    </location>
</feature>
<evidence type="ECO:0000313" key="1">
    <source>
        <dbReference type="EMBL" id="KAF9991645.1"/>
    </source>
</evidence>
<sequence>LLQNMAKKRSDAMVGSNTIDLYSPYDIKLEAGNKVHIETGVVCAIPEAGTVIKARIS</sequence>
<proteinExistence type="predicted"/>
<dbReference type="EMBL" id="JAAAID010005081">
    <property type="protein sequence ID" value="KAF9991645.1"/>
    <property type="molecule type" value="Genomic_DNA"/>
</dbReference>
<accession>A0A9P6MCF6</accession>
<name>A0A9P6MCF6_9FUNG</name>
<feature type="non-terminal residue" evidence="1">
    <location>
        <position position="1"/>
    </location>
</feature>
<dbReference type="Proteomes" id="UP000703661">
    <property type="component" value="Unassembled WGS sequence"/>
</dbReference>
<organism evidence="1 2">
    <name type="scientific">Entomortierella chlamydospora</name>
    <dbReference type="NCBI Taxonomy" id="101097"/>
    <lineage>
        <taxon>Eukaryota</taxon>
        <taxon>Fungi</taxon>
        <taxon>Fungi incertae sedis</taxon>
        <taxon>Mucoromycota</taxon>
        <taxon>Mortierellomycotina</taxon>
        <taxon>Mortierellomycetes</taxon>
        <taxon>Mortierellales</taxon>
        <taxon>Mortierellaceae</taxon>
        <taxon>Entomortierella</taxon>
    </lineage>
</organism>